<keyword evidence="1" id="KW-0418">Kinase</keyword>
<gene>
    <name evidence="1" type="ORF">ACFFLM_18605</name>
</gene>
<name>A0ABV6B2P3_9DEIO</name>
<keyword evidence="1" id="KW-0808">Transferase</keyword>
<dbReference type="Proteomes" id="UP001589733">
    <property type="component" value="Unassembled WGS sequence"/>
</dbReference>
<evidence type="ECO:0000313" key="1">
    <source>
        <dbReference type="EMBL" id="MFB9993970.1"/>
    </source>
</evidence>
<dbReference type="RefSeq" id="WP_380013838.1">
    <property type="nucleotide sequence ID" value="NZ_JBHLYR010000059.1"/>
</dbReference>
<dbReference type="SUPFAM" id="SSF52540">
    <property type="entry name" value="P-loop containing nucleoside triphosphate hydrolases"/>
    <property type="match status" value="1"/>
</dbReference>
<sequence>MSLGQSTPRQDLLLKLAQRWQALPARPVVRVAVDGVDGAGKTTFADELAVLLRAQGRQVIRASVDGFHHPRAVRYRLGRTSPEGFYRDSYNYAGLRAFLLDPLGPSGTGYYRTALFDVSTDQELNLPPQQAEPGSILIVDGLFLHCPELRGLWDDSVFLRVDFDVSVPRGAARGPGYGSPDLHAESNQRYVRGNRLYFQEAQPEQWAGLVVDNNDLERPFVSVPAGAQLASSSPVKTP</sequence>
<dbReference type="EMBL" id="JBHLYR010000059">
    <property type="protein sequence ID" value="MFB9993970.1"/>
    <property type="molecule type" value="Genomic_DNA"/>
</dbReference>
<comment type="caution">
    <text evidence="1">The sequence shown here is derived from an EMBL/GenBank/DDBJ whole genome shotgun (WGS) entry which is preliminary data.</text>
</comment>
<organism evidence="1 2">
    <name type="scientific">Deinococcus oregonensis</name>
    <dbReference type="NCBI Taxonomy" id="1805970"/>
    <lineage>
        <taxon>Bacteria</taxon>
        <taxon>Thermotogati</taxon>
        <taxon>Deinococcota</taxon>
        <taxon>Deinococci</taxon>
        <taxon>Deinococcales</taxon>
        <taxon>Deinococcaceae</taxon>
        <taxon>Deinococcus</taxon>
    </lineage>
</organism>
<keyword evidence="2" id="KW-1185">Reference proteome</keyword>
<dbReference type="GO" id="GO:0016301">
    <property type="term" value="F:kinase activity"/>
    <property type="evidence" value="ECO:0007669"/>
    <property type="project" value="UniProtKB-KW"/>
</dbReference>
<evidence type="ECO:0000313" key="2">
    <source>
        <dbReference type="Proteomes" id="UP001589733"/>
    </source>
</evidence>
<dbReference type="Gene3D" id="3.40.50.300">
    <property type="entry name" value="P-loop containing nucleotide triphosphate hydrolases"/>
    <property type="match status" value="1"/>
</dbReference>
<reference evidence="1 2" key="1">
    <citation type="submission" date="2024-09" db="EMBL/GenBank/DDBJ databases">
        <authorList>
            <person name="Sun Q."/>
            <person name="Mori K."/>
        </authorList>
    </citation>
    <scope>NUCLEOTIDE SEQUENCE [LARGE SCALE GENOMIC DNA]</scope>
    <source>
        <strain evidence="1 2">JCM 13503</strain>
    </source>
</reference>
<protein>
    <submittedName>
        <fullName evidence="1">Uridine kinase</fullName>
    </submittedName>
</protein>
<dbReference type="InterPro" id="IPR027417">
    <property type="entry name" value="P-loop_NTPase"/>
</dbReference>
<accession>A0ABV6B2P3</accession>
<proteinExistence type="predicted"/>